<evidence type="ECO:0000313" key="3">
    <source>
        <dbReference type="EMBL" id="KAK0745346.1"/>
    </source>
</evidence>
<dbReference type="AlphaFoldDB" id="A0AA40ETN7"/>
<evidence type="ECO:0000313" key="4">
    <source>
        <dbReference type="Proteomes" id="UP001172159"/>
    </source>
</evidence>
<evidence type="ECO:0008006" key="5">
    <source>
        <dbReference type="Google" id="ProtNLM"/>
    </source>
</evidence>
<dbReference type="PANTHER" id="PTHR47447:SF24">
    <property type="entry name" value="PENTATRICOPEPTIDE REPEAT-CONTAINING PROTEIN"/>
    <property type="match status" value="1"/>
</dbReference>
<name>A0AA40ETN7_9PEZI</name>
<evidence type="ECO:0000256" key="2">
    <source>
        <dbReference type="SAM" id="MobiDB-lite"/>
    </source>
</evidence>
<reference evidence="3" key="1">
    <citation type="submission" date="2023-06" db="EMBL/GenBank/DDBJ databases">
        <title>Genome-scale phylogeny and comparative genomics of the fungal order Sordariales.</title>
        <authorList>
            <consortium name="Lawrence Berkeley National Laboratory"/>
            <person name="Hensen N."/>
            <person name="Bonometti L."/>
            <person name="Westerberg I."/>
            <person name="Brannstrom I.O."/>
            <person name="Guillou S."/>
            <person name="Cros-Aarteil S."/>
            <person name="Calhoun S."/>
            <person name="Haridas S."/>
            <person name="Kuo A."/>
            <person name="Mondo S."/>
            <person name="Pangilinan J."/>
            <person name="Riley R."/>
            <person name="Labutti K."/>
            <person name="Andreopoulos B."/>
            <person name="Lipzen A."/>
            <person name="Chen C."/>
            <person name="Yanf M."/>
            <person name="Daum C."/>
            <person name="Ng V."/>
            <person name="Clum A."/>
            <person name="Steindorff A."/>
            <person name="Ohm R."/>
            <person name="Martin F."/>
            <person name="Silar P."/>
            <person name="Natvig D."/>
            <person name="Lalanne C."/>
            <person name="Gautier V."/>
            <person name="Ament-Velasquez S.L."/>
            <person name="Kruys A."/>
            <person name="Hutchinson M.I."/>
            <person name="Powell A.J."/>
            <person name="Barry K."/>
            <person name="Miller A.N."/>
            <person name="Grigoriev I.V."/>
            <person name="Debuchy R."/>
            <person name="Gladieux P."/>
            <person name="Thoren M.H."/>
            <person name="Johannesson H."/>
        </authorList>
    </citation>
    <scope>NUCLEOTIDE SEQUENCE</scope>
    <source>
        <strain evidence="3">CBS 540.89</strain>
    </source>
</reference>
<dbReference type="EMBL" id="JAUKTV010000002">
    <property type="protein sequence ID" value="KAK0745346.1"/>
    <property type="molecule type" value="Genomic_DNA"/>
</dbReference>
<feature type="region of interest" description="Disordered" evidence="2">
    <location>
        <begin position="808"/>
        <end position="897"/>
    </location>
</feature>
<sequence length="897" mass="104339">MNLGVTQPWRAWSQRSRIPRFYWSSSAAIVPFTGHQRAFFHAGHSKLAESTSKPADNAPLRAHASAKASATKNAQNLVSQLETLPYQPHGTIPVTVDYLGSNPDWGSRRKQASKHHAALKAARFIDERHKRKPDWRLILETLQKQTPVLEHDIRVVKVRIPVDGFQHLLTDFHDNFWDICSRTGCQMRLYTTTSRKRRGPVPSAWENGLKGLSWNPTSEKFILIFGGLDDVTEAYKGIARAVKGTIIVGVRSENDWKDFLRLAGRVEQEMALRLEDAKKGETNTTEKQYRKPISRPRELTRFHETHTEPYRLAVRADQIPALRDGEVWTKATFLRYIRHLVCGELAPGEKRVLYENSRDQQLTHADVVVRQLRLAFYDEACANSVSLPALKDALRYLAQSPHGSRFTHVPGELVRRVKSLGLRVDADVFNWVAQVAVNSKHLRAFQGTLSTMAQEGHAPNFKTWFLFLRLIKAEDVRRYILRAMNTKGYLTDPKCMRRIYSEMAGHDLHRALELRQDFQTFLQRQRDLYGPDWRLTLWMGNILIHKYGTSGRLKNVFQVLEAMIAAEEDPDIVTLNTIISHCRNQRKLSLAMSTLEFFSKYNLAQPDGITYRLLFSMALTSRRLHLTTYIVRHAILAGCDSHLMRSRVAALLKANSRDFTEYLGFSTVPEKWANASRFVRSKRHLAKILSLEKSLIKKGVPRVKRWKLWLNKVSVKACRSRPDIYKRLFLFDFRRHDYWKLRTSARPTNEIRSFWDWSRKAHLSLKPRFSLWDAIRRATAKDEAMFKAARKNRWYIIEGRESMAVPRAKSEIIDSDESHVKNDEPEQIQRPKPLAARRERQKRRNALRLKMRPSRQEQPKKRELKKKELKKKKRQKPPAVRIARAKRRATLRKEMKL</sequence>
<protein>
    <recommendedName>
        <fullName evidence="5">Pentatricopeptide repeat domain-containing protein</fullName>
    </recommendedName>
</protein>
<keyword evidence="1" id="KW-0677">Repeat</keyword>
<accession>A0AA40ETN7</accession>
<dbReference type="InterPro" id="IPR011990">
    <property type="entry name" value="TPR-like_helical_dom_sf"/>
</dbReference>
<evidence type="ECO:0000256" key="1">
    <source>
        <dbReference type="ARBA" id="ARBA00022737"/>
    </source>
</evidence>
<proteinExistence type="predicted"/>
<dbReference type="Gene3D" id="1.25.40.10">
    <property type="entry name" value="Tetratricopeptide repeat domain"/>
    <property type="match status" value="1"/>
</dbReference>
<organism evidence="3 4">
    <name type="scientific">Apiosordaria backusii</name>
    <dbReference type="NCBI Taxonomy" id="314023"/>
    <lineage>
        <taxon>Eukaryota</taxon>
        <taxon>Fungi</taxon>
        <taxon>Dikarya</taxon>
        <taxon>Ascomycota</taxon>
        <taxon>Pezizomycotina</taxon>
        <taxon>Sordariomycetes</taxon>
        <taxon>Sordariomycetidae</taxon>
        <taxon>Sordariales</taxon>
        <taxon>Lasiosphaeriaceae</taxon>
        <taxon>Apiosordaria</taxon>
    </lineage>
</organism>
<feature type="compositionally biased region" description="Basic residues" evidence="2">
    <location>
        <begin position="839"/>
        <end position="853"/>
    </location>
</feature>
<dbReference type="PANTHER" id="PTHR47447">
    <property type="entry name" value="OS03G0856100 PROTEIN"/>
    <property type="match status" value="1"/>
</dbReference>
<feature type="compositionally biased region" description="Basic residues" evidence="2">
    <location>
        <begin position="862"/>
        <end position="876"/>
    </location>
</feature>
<dbReference type="Proteomes" id="UP001172159">
    <property type="component" value="Unassembled WGS sequence"/>
</dbReference>
<feature type="compositionally biased region" description="Basic and acidic residues" evidence="2">
    <location>
        <begin position="808"/>
        <end position="829"/>
    </location>
</feature>
<keyword evidence="4" id="KW-1185">Reference proteome</keyword>
<gene>
    <name evidence="3" type="ORF">B0T21DRAFT_359514</name>
</gene>
<comment type="caution">
    <text evidence="3">The sequence shown here is derived from an EMBL/GenBank/DDBJ whole genome shotgun (WGS) entry which is preliminary data.</text>
</comment>